<dbReference type="GO" id="GO:0006383">
    <property type="term" value="P:transcription by RNA polymerase III"/>
    <property type="evidence" value="ECO:0007669"/>
    <property type="project" value="InterPro"/>
</dbReference>
<comment type="subcellular location">
    <subcellularLocation>
        <location evidence="1">Nucleus</location>
    </subcellularLocation>
</comment>
<organism evidence="6 7">
    <name type="scientific">Papaver atlanticum</name>
    <dbReference type="NCBI Taxonomy" id="357466"/>
    <lineage>
        <taxon>Eukaryota</taxon>
        <taxon>Viridiplantae</taxon>
        <taxon>Streptophyta</taxon>
        <taxon>Embryophyta</taxon>
        <taxon>Tracheophyta</taxon>
        <taxon>Spermatophyta</taxon>
        <taxon>Magnoliopsida</taxon>
        <taxon>Ranunculales</taxon>
        <taxon>Papaveraceae</taxon>
        <taxon>Papaveroideae</taxon>
        <taxon>Papaver</taxon>
    </lineage>
</organism>
<protein>
    <recommendedName>
        <fullName evidence="8">DNA-directed RNA polymerase III subunit RPC6</fullName>
    </recommendedName>
</protein>
<dbReference type="GO" id="GO:0005654">
    <property type="term" value="C:nucleoplasm"/>
    <property type="evidence" value="ECO:0007669"/>
    <property type="project" value="UniProtKB-ARBA"/>
</dbReference>
<dbReference type="Gene3D" id="1.10.10.10">
    <property type="entry name" value="Winged helix-like DNA-binding domain superfamily/Winged helix DNA-binding domain"/>
    <property type="match status" value="1"/>
</dbReference>
<reference evidence="6" key="1">
    <citation type="submission" date="2022-04" db="EMBL/GenBank/DDBJ databases">
        <title>A functionally conserved STORR gene fusion in Papaver species that diverged 16.8 million years ago.</title>
        <authorList>
            <person name="Catania T."/>
        </authorList>
    </citation>
    <scope>NUCLEOTIDE SEQUENCE</scope>
    <source>
        <strain evidence="6">S-188037</strain>
    </source>
</reference>
<dbReference type="EMBL" id="JAJJMB010012081">
    <property type="protein sequence ID" value="KAI3891017.1"/>
    <property type="molecule type" value="Genomic_DNA"/>
</dbReference>
<keyword evidence="7" id="KW-1185">Reference proteome</keyword>
<dbReference type="Pfam" id="PF05158">
    <property type="entry name" value="RNA_pol_Rpc34"/>
    <property type="match status" value="2"/>
</dbReference>
<dbReference type="InterPro" id="IPR007832">
    <property type="entry name" value="RNA_pol_Rpc34"/>
</dbReference>
<evidence type="ECO:0000256" key="4">
    <source>
        <dbReference type="ARBA" id="ARBA00023163"/>
    </source>
</evidence>
<evidence type="ECO:0000256" key="3">
    <source>
        <dbReference type="ARBA" id="ARBA00022478"/>
    </source>
</evidence>
<dbReference type="AlphaFoldDB" id="A0AAD4SB94"/>
<evidence type="ECO:0000313" key="6">
    <source>
        <dbReference type="EMBL" id="KAI3891017.1"/>
    </source>
</evidence>
<keyword evidence="3" id="KW-0240">DNA-directed RNA polymerase</keyword>
<dbReference type="InterPro" id="IPR036390">
    <property type="entry name" value="WH_DNA-bd_sf"/>
</dbReference>
<dbReference type="InterPro" id="IPR016049">
    <property type="entry name" value="RNA_pol_Rpc34-like"/>
</dbReference>
<sequence>TYKSASFAHLFGDTKDSKEMGRVAESSLSLKRKRADTPKLSEAERTIYDLIISTEDTGIWTRDIKYKIKVIPDTVVNKSIKSLKDKGLIKEVVNIQNKGKKMLMGSDFKPSDELTGGAWYDKEGKLETQLIEDAKFVCFKFISRMKVATVGEITEAVNNSGVFKEGVKFTGKQIEDLLQSLILDKKIVESKSTGKGVFAKIPMGEECYQCSNKRALPKTGALASIPCGVCPRLNECTPDGIISPTTCVYFKKWLDF</sequence>
<dbReference type="FunFam" id="1.10.10.10:FF:000116">
    <property type="entry name" value="DNA-directed RNA polymerase III subunit RPC6"/>
    <property type="match status" value="1"/>
</dbReference>
<comment type="similarity">
    <text evidence="2">Belongs to the eukaryotic RPC34/RPC39 RNA polymerase subunit family.</text>
</comment>
<feature type="non-terminal residue" evidence="6">
    <location>
        <position position="256"/>
    </location>
</feature>
<keyword evidence="4" id="KW-0804">Transcription</keyword>
<keyword evidence="5" id="KW-0539">Nucleus</keyword>
<dbReference type="GO" id="GO:0005666">
    <property type="term" value="C:RNA polymerase III complex"/>
    <property type="evidence" value="ECO:0007669"/>
    <property type="project" value="InterPro"/>
</dbReference>
<dbReference type="GO" id="GO:0005737">
    <property type="term" value="C:cytoplasm"/>
    <property type="evidence" value="ECO:0007669"/>
    <property type="project" value="UniProtKB-ARBA"/>
</dbReference>
<dbReference type="Proteomes" id="UP001202328">
    <property type="component" value="Unassembled WGS sequence"/>
</dbReference>
<proteinExistence type="inferred from homology"/>
<dbReference type="InterPro" id="IPR036388">
    <property type="entry name" value="WH-like_DNA-bd_sf"/>
</dbReference>
<dbReference type="PANTHER" id="PTHR12780">
    <property type="entry name" value="RNA POLYMERASE III DNA DIRECTED , 39KD SUBUNIT-RELATED"/>
    <property type="match status" value="1"/>
</dbReference>
<accession>A0AAD4SB94</accession>
<evidence type="ECO:0000313" key="7">
    <source>
        <dbReference type="Proteomes" id="UP001202328"/>
    </source>
</evidence>
<name>A0AAD4SB94_9MAGN</name>
<evidence type="ECO:0000256" key="5">
    <source>
        <dbReference type="ARBA" id="ARBA00023242"/>
    </source>
</evidence>
<evidence type="ECO:0008006" key="8">
    <source>
        <dbReference type="Google" id="ProtNLM"/>
    </source>
</evidence>
<evidence type="ECO:0000256" key="2">
    <source>
        <dbReference type="ARBA" id="ARBA00011038"/>
    </source>
</evidence>
<comment type="caution">
    <text evidence="6">The sequence shown here is derived from an EMBL/GenBank/DDBJ whole genome shotgun (WGS) entry which is preliminary data.</text>
</comment>
<gene>
    <name evidence="6" type="ORF">MKW98_007322</name>
</gene>
<evidence type="ECO:0000256" key="1">
    <source>
        <dbReference type="ARBA" id="ARBA00004123"/>
    </source>
</evidence>
<dbReference type="SUPFAM" id="SSF46785">
    <property type="entry name" value="Winged helix' DNA-binding domain"/>
    <property type="match status" value="1"/>
</dbReference>